<keyword evidence="1" id="KW-1133">Transmembrane helix</keyword>
<reference evidence="5" key="1">
    <citation type="journal article" date="2019" name="Int. J. Syst. Evol. Microbiol.">
        <title>The Global Catalogue of Microorganisms (GCM) 10K type strain sequencing project: providing services to taxonomists for standard genome sequencing and annotation.</title>
        <authorList>
            <consortium name="The Broad Institute Genomics Platform"/>
            <consortium name="The Broad Institute Genome Sequencing Center for Infectious Disease"/>
            <person name="Wu L."/>
            <person name="Ma J."/>
        </authorList>
    </citation>
    <scope>NUCLEOTIDE SEQUENCE [LARGE SCALE GENOMIC DNA]</scope>
    <source>
        <strain evidence="5">JCM 12125</strain>
    </source>
</reference>
<gene>
    <name evidence="4" type="ORF">ACFPIE_09390</name>
</gene>
<feature type="domain" description="IPTL-CTERM protein sorting" evidence="3">
    <location>
        <begin position="167"/>
        <end position="195"/>
    </location>
</feature>
<feature type="transmembrane region" description="Helical" evidence="1">
    <location>
        <begin position="174"/>
        <end position="191"/>
    </location>
</feature>
<dbReference type="Pfam" id="PF18203">
    <property type="entry name" value="IPTL-CTERM"/>
    <property type="match status" value="1"/>
</dbReference>
<accession>A0ABW0FRH9</accession>
<dbReference type="NCBIfam" id="TIGR04174">
    <property type="entry name" value="IPTL_CTERM"/>
    <property type="match status" value="1"/>
</dbReference>
<evidence type="ECO:0000313" key="5">
    <source>
        <dbReference type="Proteomes" id="UP001596152"/>
    </source>
</evidence>
<evidence type="ECO:0000259" key="3">
    <source>
        <dbReference type="Pfam" id="PF18203"/>
    </source>
</evidence>
<sequence length="198" mass="20104">MLRKTAAPKILAALGTAAAIAVCSTSPALADVTFSGTLDNATTQTNRISRDGVPSTCGSVKSYPGSVSTAARNYDAYTVTNFTGASQCYAINVTSLGANTFVAAYLGAFDPANISTNYRGDLGSSAPSSFGIDVPAGQTLTLVVSQVAGAGTESYSLTVVGPTDPVAVPTMTEWAMILMGLMLAGGAAVMIQRRRMAA</sequence>
<feature type="signal peptide" evidence="2">
    <location>
        <begin position="1"/>
        <end position="30"/>
    </location>
</feature>
<name>A0ABW0FRH9_9CAUL</name>
<keyword evidence="5" id="KW-1185">Reference proteome</keyword>
<keyword evidence="2" id="KW-0732">Signal</keyword>
<dbReference type="RefSeq" id="WP_374037330.1">
    <property type="nucleotide sequence ID" value="NZ_CP169082.1"/>
</dbReference>
<protein>
    <submittedName>
        <fullName evidence="4">IPTL-CTERM sorting domain-containing protein</fullName>
    </submittedName>
</protein>
<keyword evidence="1" id="KW-0472">Membrane</keyword>
<evidence type="ECO:0000256" key="2">
    <source>
        <dbReference type="SAM" id="SignalP"/>
    </source>
</evidence>
<proteinExistence type="predicted"/>
<feature type="chain" id="PRO_5046045994" evidence="2">
    <location>
        <begin position="31"/>
        <end position="198"/>
    </location>
</feature>
<keyword evidence="1" id="KW-0812">Transmembrane</keyword>
<dbReference type="Proteomes" id="UP001596152">
    <property type="component" value="Unassembled WGS sequence"/>
</dbReference>
<comment type="caution">
    <text evidence="4">The sequence shown here is derived from an EMBL/GenBank/DDBJ whole genome shotgun (WGS) entry which is preliminary data.</text>
</comment>
<evidence type="ECO:0000313" key="4">
    <source>
        <dbReference type="EMBL" id="MFC5344126.1"/>
    </source>
</evidence>
<organism evidence="4 5">
    <name type="scientific">Brevundimonas staleyi</name>
    <dbReference type="NCBI Taxonomy" id="74326"/>
    <lineage>
        <taxon>Bacteria</taxon>
        <taxon>Pseudomonadati</taxon>
        <taxon>Pseudomonadota</taxon>
        <taxon>Alphaproteobacteria</taxon>
        <taxon>Caulobacterales</taxon>
        <taxon>Caulobacteraceae</taxon>
        <taxon>Brevundimonas</taxon>
    </lineage>
</organism>
<evidence type="ECO:0000256" key="1">
    <source>
        <dbReference type="SAM" id="Phobius"/>
    </source>
</evidence>
<dbReference type="EMBL" id="JBHSLF010000018">
    <property type="protein sequence ID" value="MFC5344126.1"/>
    <property type="molecule type" value="Genomic_DNA"/>
</dbReference>
<dbReference type="InterPro" id="IPR026442">
    <property type="entry name" value="IPTL_CTERM"/>
</dbReference>